<dbReference type="InterPro" id="IPR010318">
    <property type="entry name" value="S-Me-THD_N"/>
</dbReference>
<evidence type="ECO:0000259" key="1">
    <source>
        <dbReference type="Pfam" id="PF01968"/>
    </source>
</evidence>
<dbReference type="InterPro" id="IPR002821">
    <property type="entry name" value="Hydantoinase_A"/>
</dbReference>
<reference evidence="5" key="1">
    <citation type="journal article" date="2023" name="BMC Genomics">
        <title>Chromosome-level genome assemblies of Cutaneotrichosporon spp. (Trichosporonales, Basidiomycota) reveal imbalanced evolution between nucleotide sequences and chromosome synteny.</title>
        <authorList>
            <person name="Kobayashi Y."/>
            <person name="Kayamori A."/>
            <person name="Aoki K."/>
            <person name="Shiwa Y."/>
            <person name="Matsutani M."/>
            <person name="Fujita N."/>
            <person name="Sugita T."/>
            <person name="Iwasaki W."/>
            <person name="Tanaka N."/>
            <person name="Takashima M."/>
        </authorList>
    </citation>
    <scope>NUCLEOTIDE SEQUENCE</scope>
    <source>
        <strain evidence="5">HIS019</strain>
    </source>
</reference>
<feature type="domain" description="S-Me-THD N-terminal" evidence="3">
    <location>
        <begin position="599"/>
        <end position="761"/>
    </location>
</feature>
<feature type="domain" description="S-Me-THD-like C-terminal" evidence="4">
    <location>
        <begin position="768"/>
        <end position="971"/>
    </location>
</feature>
<evidence type="ECO:0000259" key="2">
    <source>
        <dbReference type="Pfam" id="PF05378"/>
    </source>
</evidence>
<name>A0AA48L366_9TREE</name>
<dbReference type="InterPro" id="IPR048350">
    <property type="entry name" value="S-Me-THD-like_C"/>
</dbReference>
<dbReference type="PANTHER" id="PTHR11365:SF10">
    <property type="entry name" value="HYDANTOINASE_OXOPROLINASE"/>
    <property type="match status" value="1"/>
</dbReference>
<dbReference type="InterPro" id="IPR045079">
    <property type="entry name" value="Oxoprolinase-like"/>
</dbReference>
<evidence type="ECO:0008006" key="7">
    <source>
        <dbReference type="Google" id="ProtNLM"/>
    </source>
</evidence>
<dbReference type="InterPro" id="IPR024071">
    <property type="entry name" value="S-Me-THD_C_sf"/>
</dbReference>
<dbReference type="Gene3D" id="3.30.420.40">
    <property type="match status" value="1"/>
</dbReference>
<dbReference type="GeneID" id="85494971"/>
<gene>
    <name evidence="5" type="ORF">CcaverHIS019_0311710</name>
</gene>
<accession>A0AA48L366</accession>
<evidence type="ECO:0000259" key="4">
    <source>
        <dbReference type="Pfam" id="PF20906"/>
    </source>
</evidence>
<dbReference type="AlphaFoldDB" id="A0AA48L366"/>
<proteinExistence type="predicted"/>
<dbReference type="FunFam" id="3.40.1610.10:FF:000001">
    <property type="entry name" value="Hydantoinase, putative"/>
    <property type="match status" value="1"/>
</dbReference>
<sequence>MTVTASPLRIGVDVGGTNTDAVVLDLTPGCADPVLAAYKAPTTPNVAEGIQAAIAATLQKANVDKNRIQAVAIGTTSFVNSLIERDAAKLDRVAVVRLCGPFSRLCPPFASFPYELRAVLEGPVFFARGGLEVDGREIDPIDPAEIRSISAKIREMGVRSVAVAGCYSPIDEEFRQEEKVGAIIRSEIPNVRVTLSKDVANIGLLQRENATILNAALLSFAERTVEGFRASTAALDLDCPVFLTSNDGTLMACEQAARLPIRTFSSGPTNSMRGAHFLASLTGAKRETALVIDVGGTTTEIGVLLPTGFPRQAGAFHELVGVPLNFSMPHVHSMGLGGGSRVRKGNKTTVGPDSVGYLITKEALCFGGRTLVATDIAVAAGKGDGIGNAALVAEIDEAMVESAQARIKTMIELAIDSMKTSTADVPVYLVGGGAILVPDELAGVSKVHRFPHYGEANAVGAACAQISAVIDTFEDTSIKSITTVQREVEARAIARAIANGADPAHTTVVESEAIPIAYTTGKCRFYVKAAGEWTGAAALDDTEAAGGALSWDTSSPVKPVEPANGKGALPTSDVTITAADILAYKPKIEGKHWVISELDLQWIADGCYILGTGGGGNPATTMLAIRELVRAGGTVRVMDLESLGPDDKVVWGGGIGSPEVVLERLDGGDPSEATRALVDFVGLKRVGGLAALEIGGGNGMHLMAAGSSKYLDIPVIDGDFMGRAYPTGWQTTVNVFDKGDRGEMSLPNAMCSGNGNNTFMTSAKHYTDIDRIMRAGCVEMGTHADVACRPLDKAFLRKALVRNTVSQAWRLGRAVSLATKQANIGNVGRVLVDAVGGDKAAKVLFAGKVTDVSRHIYKGHTYGEITIQALATEEDTPTQRFEGVMKIPFKNENLLCKHIVDGKEAIVAGVPDLISVLDAQNGLALGTPEYKYGQRVLVLGITAAPQWTTTERGLQLGALPAFGYDVPYAPLGEYVQPASVIAEYG</sequence>
<dbReference type="Pfam" id="PF20906">
    <property type="entry name" value="S-Me-THD_C"/>
    <property type="match status" value="1"/>
</dbReference>
<evidence type="ECO:0000313" key="6">
    <source>
        <dbReference type="Proteomes" id="UP001233271"/>
    </source>
</evidence>
<dbReference type="SUPFAM" id="SSF160991">
    <property type="entry name" value="CV3147-like"/>
    <property type="match status" value="1"/>
</dbReference>
<keyword evidence="6" id="KW-1185">Reference proteome</keyword>
<dbReference type="Pfam" id="PF01968">
    <property type="entry name" value="Hydantoinase_A"/>
    <property type="match status" value="1"/>
</dbReference>
<dbReference type="Gene3D" id="3.40.1610.10">
    <property type="entry name" value="CV3147-like domain"/>
    <property type="match status" value="1"/>
</dbReference>
<feature type="domain" description="Hydantoinase/oxoprolinase N-terminal" evidence="2">
    <location>
        <begin position="9"/>
        <end position="187"/>
    </location>
</feature>
<dbReference type="GO" id="GO:0016787">
    <property type="term" value="F:hydrolase activity"/>
    <property type="evidence" value="ECO:0007669"/>
    <property type="project" value="InterPro"/>
</dbReference>
<feature type="domain" description="Hydantoinase A/oxoprolinase" evidence="1">
    <location>
        <begin position="207"/>
        <end position="382"/>
    </location>
</feature>
<dbReference type="SUPFAM" id="SSF53067">
    <property type="entry name" value="Actin-like ATPase domain"/>
    <property type="match status" value="2"/>
</dbReference>
<protein>
    <recommendedName>
        <fullName evidence="7">Hydantoinase</fullName>
    </recommendedName>
</protein>
<dbReference type="Pfam" id="PF05378">
    <property type="entry name" value="Hydant_A_N"/>
    <property type="match status" value="1"/>
</dbReference>
<evidence type="ECO:0000313" key="5">
    <source>
        <dbReference type="EMBL" id="BEI91101.1"/>
    </source>
</evidence>
<dbReference type="PANTHER" id="PTHR11365">
    <property type="entry name" value="5-OXOPROLINASE RELATED"/>
    <property type="match status" value="1"/>
</dbReference>
<dbReference type="RefSeq" id="XP_060456366.1">
    <property type="nucleotide sequence ID" value="XM_060599698.1"/>
</dbReference>
<dbReference type="Pfam" id="PF06032">
    <property type="entry name" value="S-Me-THD_N"/>
    <property type="match status" value="1"/>
</dbReference>
<dbReference type="InterPro" id="IPR027479">
    <property type="entry name" value="S-Me-THD_N_sf"/>
</dbReference>
<dbReference type="Gene3D" id="2.40.390.10">
    <property type="entry name" value="CV3147-like"/>
    <property type="match status" value="1"/>
</dbReference>
<evidence type="ECO:0000259" key="3">
    <source>
        <dbReference type="Pfam" id="PF06032"/>
    </source>
</evidence>
<dbReference type="Proteomes" id="UP001233271">
    <property type="component" value="Chromosome 3"/>
</dbReference>
<dbReference type="InterPro" id="IPR043129">
    <property type="entry name" value="ATPase_NBD"/>
</dbReference>
<dbReference type="EMBL" id="AP028214">
    <property type="protein sequence ID" value="BEI91101.1"/>
    <property type="molecule type" value="Genomic_DNA"/>
</dbReference>
<dbReference type="InterPro" id="IPR008040">
    <property type="entry name" value="Hydant_A_N"/>
</dbReference>
<dbReference type="KEGG" id="ccac:CcaHIS019_0311710"/>
<organism evidence="5 6">
    <name type="scientific">Cutaneotrichosporon cavernicola</name>
    <dbReference type="NCBI Taxonomy" id="279322"/>
    <lineage>
        <taxon>Eukaryota</taxon>
        <taxon>Fungi</taxon>
        <taxon>Dikarya</taxon>
        <taxon>Basidiomycota</taxon>
        <taxon>Agaricomycotina</taxon>
        <taxon>Tremellomycetes</taxon>
        <taxon>Trichosporonales</taxon>
        <taxon>Trichosporonaceae</taxon>
        <taxon>Cutaneotrichosporon</taxon>
    </lineage>
</organism>